<dbReference type="GO" id="GO:0016020">
    <property type="term" value="C:membrane"/>
    <property type="evidence" value="ECO:0007669"/>
    <property type="project" value="UniProtKB-SubCell"/>
</dbReference>
<protein>
    <recommendedName>
        <fullName evidence="8">DoxX subfamily</fullName>
    </recommendedName>
</protein>
<sequence>MTKNQKLALFLLRVATGWLMFYAGITKILDPNWTAVGYLKGAKTFAGLFQWFAQPEILPFTNFVNEWGLTLLGISLILGIGVRFSAYLGVLLMMLYYFPVLQFPKIPPHSFIVDDHIIDALVLLFLGAIRAGRYYGLEEWCASLPICSRYPVLKKLLG</sequence>
<accession>A0A1F5NUV0</accession>
<comment type="subcellular location">
    <subcellularLocation>
        <location evidence="1">Membrane</location>
        <topology evidence="1">Multi-pass membrane protein</topology>
    </subcellularLocation>
</comment>
<keyword evidence="2 5" id="KW-0812">Transmembrane</keyword>
<dbReference type="EMBL" id="MFEL01000008">
    <property type="protein sequence ID" value="OGE81393.1"/>
    <property type="molecule type" value="Genomic_DNA"/>
</dbReference>
<keyword evidence="4 5" id="KW-0472">Membrane</keyword>
<evidence type="ECO:0000313" key="7">
    <source>
        <dbReference type="Proteomes" id="UP000178892"/>
    </source>
</evidence>
<dbReference type="AlphaFoldDB" id="A0A1F5NUV0"/>
<evidence type="ECO:0000256" key="1">
    <source>
        <dbReference type="ARBA" id="ARBA00004141"/>
    </source>
</evidence>
<dbReference type="Pfam" id="PF07681">
    <property type="entry name" value="DoxX"/>
    <property type="match status" value="1"/>
</dbReference>
<evidence type="ECO:0008006" key="8">
    <source>
        <dbReference type="Google" id="ProtNLM"/>
    </source>
</evidence>
<keyword evidence="3 5" id="KW-1133">Transmembrane helix</keyword>
<dbReference type="STRING" id="1817825.A2720_02535"/>
<proteinExistence type="predicted"/>
<comment type="caution">
    <text evidence="6">The sequence shown here is derived from an EMBL/GenBank/DDBJ whole genome shotgun (WGS) entry which is preliminary data.</text>
</comment>
<dbReference type="Proteomes" id="UP000178892">
    <property type="component" value="Unassembled WGS sequence"/>
</dbReference>
<evidence type="ECO:0000256" key="4">
    <source>
        <dbReference type="ARBA" id="ARBA00023136"/>
    </source>
</evidence>
<organism evidence="6 7">
    <name type="scientific">Candidatus Doudnabacteria bacterium RIFCSPHIGHO2_01_FULL_46_24</name>
    <dbReference type="NCBI Taxonomy" id="1817825"/>
    <lineage>
        <taxon>Bacteria</taxon>
        <taxon>Candidatus Doudnaibacteriota</taxon>
    </lineage>
</organism>
<reference evidence="6 7" key="1">
    <citation type="journal article" date="2016" name="Nat. Commun.">
        <title>Thousands of microbial genomes shed light on interconnected biogeochemical processes in an aquifer system.</title>
        <authorList>
            <person name="Anantharaman K."/>
            <person name="Brown C.T."/>
            <person name="Hug L.A."/>
            <person name="Sharon I."/>
            <person name="Castelle C.J."/>
            <person name="Probst A.J."/>
            <person name="Thomas B.C."/>
            <person name="Singh A."/>
            <person name="Wilkins M.J."/>
            <person name="Karaoz U."/>
            <person name="Brodie E.L."/>
            <person name="Williams K.H."/>
            <person name="Hubbard S.S."/>
            <person name="Banfield J.F."/>
        </authorList>
    </citation>
    <scope>NUCLEOTIDE SEQUENCE [LARGE SCALE GENOMIC DNA]</scope>
</reference>
<evidence type="ECO:0000256" key="3">
    <source>
        <dbReference type="ARBA" id="ARBA00022989"/>
    </source>
</evidence>
<evidence type="ECO:0000256" key="2">
    <source>
        <dbReference type="ARBA" id="ARBA00022692"/>
    </source>
</evidence>
<name>A0A1F5NUV0_9BACT</name>
<gene>
    <name evidence="6" type="ORF">A2720_02535</name>
</gene>
<feature type="transmembrane region" description="Helical" evidence="5">
    <location>
        <begin position="69"/>
        <end position="98"/>
    </location>
</feature>
<evidence type="ECO:0000256" key="5">
    <source>
        <dbReference type="SAM" id="Phobius"/>
    </source>
</evidence>
<feature type="transmembrane region" description="Helical" evidence="5">
    <location>
        <begin position="7"/>
        <end position="25"/>
    </location>
</feature>
<evidence type="ECO:0000313" key="6">
    <source>
        <dbReference type="EMBL" id="OGE81393.1"/>
    </source>
</evidence>
<dbReference type="InterPro" id="IPR032808">
    <property type="entry name" value="DoxX"/>
</dbReference>